<dbReference type="EMBL" id="WJND01000007">
    <property type="protein sequence ID" value="MRG89464.1"/>
    <property type="molecule type" value="Genomic_DNA"/>
</dbReference>
<evidence type="ECO:0000313" key="14">
    <source>
        <dbReference type="EMBL" id="OYT04997.1"/>
    </source>
</evidence>
<keyword evidence="1" id="KW-0812">Transmembrane</keyword>
<accession>A0A073JMB1</accession>
<feature type="transmembrane region" description="Helical" evidence="1">
    <location>
        <begin position="27"/>
        <end position="43"/>
    </location>
</feature>
<evidence type="ECO:0000313" key="13">
    <source>
        <dbReference type="EMBL" id="OYS91772.1"/>
    </source>
</evidence>
<dbReference type="EMBL" id="NGPL01000095">
    <property type="protein sequence ID" value="OYS66388.1"/>
    <property type="molecule type" value="Genomic_DNA"/>
</dbReference>
<reference evidence="4 16" key="1">
    <citation type="submission" date="2014-06" db="EMBL/GenBank/DDBJ databases">
        <title>Genetic determinant of reutericyclin biosynthesis of Lactobacillus reuteri.</title>
        <authorList>
            <person name="Lin X."/>
            <person name="Duar R."/>
            <person name="Walter J."/>
            <person name="Gaenzle M."/>
        </authorList>
    </citation>
    <scope>NUCLEOTIDE SEQUENCE [LARGE SCALE GENOMIC DNA]</scope>
    <source>
        <strain evidence="4 16">LTH2584</strain>
    </source>
</reference>
<dbReference type="EMBL" id="QAZN01000005">
    <property type="protein sequence ID" value="PTV04318.1"/>
    <property type="molecule type" value="Genomic_DNA"/>
</dbReference>
<dbReference type="EMBL" id="CP027805">
    <property type="protein sequence ID" value="AWD62284.1"/>
    <property type="molecule type" value="Genomic_DNA"/>
</dbReference>
<evidence type="ECO:0000313" key="24">
    <source>
        <dbReference type="Proteomes" id="UP000235484"/>
    </source>
</evidence>
<evidence type="ECO:0000313" key="5">
    <source>
        <dbReference type="EMBL" id="MRG89464.1"/>
    </source>
</evidence>
<dbReference type="Proteomes" id="UP000216122">
    <property type="component" value="Unassembled WGS sequence"/>
</dbReference>
<evidence type="ECO:0000313" key="2">
    <source>
        <dbReference type="EMBL" id="AWD62284.1"/>
    </source>
</evidence>
<keyword evidence="1" id="KW-0472">Membrane</keyword>
<reference evidence="10 20" key="4">
    <citation type="submission" date="2016-09" db="EMBL/GenBank/DDBJ databases">
        <title>Lactobacillus reuteri KLR3005, genome sequencing and assembly.</title>
        <authorList>
            <person name="Lee J.-Y."/>
            <person name="Kim E.B."/>
            <person name="Choi Y.-J."/>
        </authorList>
    </citation>
    <scope>NUCLEOTIDE SEQUENCE [LARGE SCALE GENOMIC DNA]</scope>
    <source>
        <strain evidence="10 20">KLR3005</strain>
    </source>
</reference>
<dbReference type="EMBL" id="JABAFN010000035">
    <property type="protein sequence ID" value="NME22681.1"/>
    <property type="molecule type" value="Genomic_DNA"/>
</dbReference>
<reference evidence="7 29" key="15">
    <citation type="submission" date="2020-04" db="EMBL/GenBank/DDBJ databases">
        <authorList>
            <person name="Hitch T.C.A."/>
            <person name="Wylensek D."/>
            <person name="Clavel T."/>
        </authorList>
    </citation>
    <scope>NUCLEOTIDE SEQUENCE [LARGE SCALE GENOMIC DNA]</scope>
    <source>
        <strain evidence="7 29">WCA-386-APC-4I</strain>
    </source>
</reference>
<sequence>MKLATIGVILGLLISISWIMWGFFPMIGILLAVTILGGIGYVLDAKGYSLNKLAIKMLDKFAN</sequence>
<dbReference type="Proteomes" id="UP000244369">
    <property type="component" value="Chromosome"/>
</dbReference>
<dbReference type="PATRIC" id="fig|1598.90.peg.2102"/>
<evidence type="ECO:0000313" key="29">
    <source>
        <dbReference type="Proteomes" id="UP000587270"/>
    </source>
</evidence>
<evidence type="ECO:0000256" key="1">
    <source>
        <dbReference type="SAM" id="Phobius"/>
    </source>
</evidence>
<evidence type="ECO:0000313" key="20">
    <source>
        <dbReference type="Proteomes" id="UP000194286"/>
    </source>
</evidence>
<dbReference type="Proteomes" id="UP000194219">
    <property type="component" value="Unassembled WGS sequence"/>
</dbReference>
<dbReference type="Proteomes" id="UP000587270">
    <property type="component" value="Unassembled WGS sequence"/>
</dbReference>
<dbReference type="EMBL" id="WJNA01000027">
    <property type="protein sequence ID" value="MRH09725.1"/>
    <property type="molecule type" value="Genomic_DNA"/>
</dbReference>
<reference evidence="15" key="11">
    <citation type="journal article" date="2018" name="Genome Announc.">
        <title>Fifty-Six Draft Genome Sequences of 10 Lactobacillus Species from 22 Commercial Dietary Supplements.</title>
        <authorList>
            <person name="Gangiredla J."/>
            <person name="Barnaba T.J."/>
            <person name="Mammel M.K."/>
            <person name="Lacher D.W."/>
            <person name="Elkins C.A."/>
            <person name="Lampel K.A."/>
            <person name="Whitehouse C.A."/>
            <person name="Tartera C."/>
        </authorList>
    </citation>
    <scope>NUCLEOTIDE SEQUENCE</scope>
    <source>
        <strain evidence="15">DS12_10</strain>
    </source>
</reference>
<dbReference type="Proteomes" id="UP000215747">
    <property type="component" value="Unassembled WGS sequence"/>
</dbReference>
<protein>
    <recommendedName>
        <fullName evidence="30">DUF2273 domain-containing protein</fullName>
    </recommendedName>
</protein>
<dbReference type="EMBL" id="LN887588">
    <property type="protein sequence ID" value="CUR40993.1"/>
    <property type="molecule type" value="Genomic_DNA"/>
</dbReference>
<evidence type="ECO:0000313" key="7">
    <source>
        <dbReference type="EMBL" id="NME22681.1"/>
    </source>
</evidence>
<dbReference type="EMBL" id="MWVS01000050">
    <property type="protein sequence ID" value="OPG88614.1"/>
    <property type="molecule type" value="Genomic_DNA"/>
</dbReference>
<evidence type="ECO:0000313" key="28">
    <source>
        <dbReference type="Proteomes" id="UP000472879"/>
    </source>
</evidence>
<dbReference type="Proteomes" id="UP000194286">
    <property type="component" value="Unassembled WGS sequence"/>
</dbReference>
<evidence type="ECO:0000313" key="10">
    <source>
        <dbReference type="EMBL" id="OTA81727.1"/>
    </source>
</evidence>
<evidence type="ECO:0008006" key="30">
    <source>
        <dbReference type="Google" id="ProtNLM"/>
    </source>
</evidence>
<dbReference type="EMBL" id="MIMU01000134">
    <property type="protein sequence ID" value="OTA81727.1"/>
    <property type="molecule type" value="Genomic_DNA"/>
</dbReference>
<dbReference type="Proteomes" id="UP000216681">
    <property type="component" value="Unassembled WGS sequence"/>
</dbReference>
<reference evidence="25" key="13">
    <citation type="submission" date="2018-04" db="EMBL/GenBank/DDBJ databases">
        <title>Draft Genome Sequences of 10 Lactobacillus Species from 22 Commercial Probiotic Products.</title>
        <authorList>
            <person name="Gangiredla J."/>
            <person name="Barnaba T.J."/>
            <person name="Mammel M.K."/>
            <person name="Lacher D.W."/>
            <person name="Elkins C.A."/>
            <person name="Lampel K.A."/>
            <person name="Whitehouse C.A."/>
            <person name="Tartera C."/>
        </authorList>
    </citation>
    <scope>NUCLEOTIDE SEQUENCE [LARGE SCALE GENOMIC DNA]</scope>
    <source>
        <strain evidence="25">DS12_10</strain>
    </source>
</reference>
<evidence type="ECO:0000313" key="19">
    <source>
        <dbReference type="Proteomes" id="UP000194219"/>
    </source>
</evidence>
<evidence type="ECO:0000313" key="27">
    <source>
        <dbReference type="Proteomes" id="UP000460207"/>
    </source>
</evidence>
<evidence type="ECO:0000313" key="18">
    <source>
        <dbReference type="Proteomes" id="UP000189795"/>
    </source>
</evidence>
<evidence type="ECO:0000313" key="11">
    <source>
        <dbReference type="EMBL" id="OTA82536.1"/>
    </source>
</evidence>
<dbReference type="Proteomes" id="UP000235484">
    <property type="component" value="Unassembled WGS sequence"/>
</dbReference>
<reference evidence="3" key="3">
    <citation type="submission" date="2015-10" db="EMBL/GenBank/DDBJ databases">
        <authorList>
            <person name="Gilbert D.G."/>
        </authorList>
    </citation>
    <scope>NUCLEOTIDE SEQUENCE [LARGE SCALE GENOMIC DNA]</scope>
    <source>
        <strain evidence="3">20-2</strain>
    </source>
</reference>
<evidence type="ECO:0000313" key="3">
    <source>
        <dbReference type="EMBL" id="CUR40993.1"/>
    </source>
</evidence>
<evidence type="ECO:0000313" key="26">
    <source>
        <dbReference type="Proteomes" id="UP000244369"/>
    </source>
</evidence>
<reference evidence="2 26" key="12">
    <citation type="submission" date="2018-03" db="EMBL/GenBank/DDBJ databases">
        <title>Complete Genome Sequence of the Chinese traditional Highland Barley wine Isolate Lactobacillus reuteri WHH1689.</title>
        <authorList>
            <person name="Chen S."/>
            <person name="Chen L."/>
            <person name="Chen L."/>
            <person name="Li Y."/>
        </authorList>
    </citation>
    <scope>NUCLEOTIDE SEQUENCE [LARGE SCALE GENOMIC DNA]</scope>
    <source>
        <strain evidence="2 26">WHH1689</strain>
    </source>
</reference>
<dbReference type="EMBL" id="MKQH01000013">
    <property type="protein sequence ID" value="OJI11269.1"/>
    <property type="molecule type" value="Genomic_DNA"/>
</dbReference>
<evidence type="ECO:0000313" key="25">
    <source>
        <dbReference type="Proteomes" id="UP000244083"/>
    </source>
</evidence>
<dbReference type="RefSeq" id="WP_003666092.1">
    <property type="nucleotide sequence ID" value="NZ_CABFNG010000041.1"/>
</dbReference>
<evidence type="ECO:0000313" key="8">
    <source>
        <dbReference type="EMBL" id="OJI11269.1"/>
    </source>
</evidence>
<evidence type="ECO:0000313" key="17">
    <source>
        <dbReference type="Proteomes" id="UP000184174"/>
    </source>
</evidence>
<gene>
    <name evidence="9" type="ORF">B5D07_04505</name>
    <name evidence="10" type="ORF">BHL82_09660</name>
    <name evidence="11" type="ORF">BHL83_08715</name>
    <name evidence="8" type="ORF">BJI45_03465</name>
    <name evidence="12" type="ORF">CBF96_10660</name>
    <name evidence="13" type="ORF">CBG15_10850</name>
    <name evidence="14" type="ORF">CBG21_00975</name>
    <name evidence="15" type="ORF">DB325_04555</name>
    <name evidence="5" type="ORF">GIX76_05635</name>
    <name evidence="6" type="ORF">GIX81_09830</name>
    <name evidence="7" type="ORF">HF865_08240</name>
    <name evidence="4" type="ORF">LR3_09805</name>
    <name evidence="3" type="ORF">LRLP16767_LR202_01053</name>
    <name evidence="2" type="ORF">LWHH1689_0966</name>
</gene>
<evidence type="ECO:0000313" key="16">
    <source>
        <dbReference type="Proteomes" id="UP000027731"/>
    </source>
</evidence>
<reference evidence="21 22" key="9">
    <citation type="submission" date="2017-05" db="EMBL/GenBank/DDBJ databases">
        <authorList>
            <person name="Lin X.B."/>
            <person name="Stothard P."/>
            <person name="Tasseva G."/>
            <person name="Walter J."/>
        </authorList>
    </citation>
    <scope>NUCLEOTIDE SEQUENCE [LARGE SCALE GENOMIC DNA]</scope>
    <source>
        <strain evidence="22">103v</strain>
        <strain evidence="13 23">105n</strain>
        <strain evidence="21">114h</strain>
    </source>
</reference>
<dbReference type="AlphaFoldDB" id="A0A073JMB1"/>
<evidence type="ECO:0000313" key="9">
    <source>
        <dbReference type="EMBL" id="OPG88614.1"/>
    </source>
</evidence>
<dbReference type="EMBL" id="NGPX01000100">
    <property type="protein sequence ID" value="OYS91772.1"/>
    <property type="molecule type" value="Genomic_DNA"/>
</dbReference>
<evidence type="ECO:0000313" key="12">
    <source>
        <dbReference type="EMBL" id="OYS66388.1"/>
    </source>
</evidence>
<evidence type="ECO:0000313" key="6">
    <source>
        <dbReference type="EMBL" id="MRH09725.1"/>
    </source>
</evidence>
<dbReference type="EMBL" id="JOSX01000023">
    <property type="protein sequence ID" value="KEK13902.1"/>
    <property type="molecule type" value="Genomic_DNA"/>
</dbReference>
<dbReference type="OrthoDB" id="2328993at2"/>
<reference evidence="12" key="8">
    <citation type="submission" date="2017-05" db="EMBL/GenBank/DDBJ databases">
        <authorList>
            <person name="Song R."/>
            <person name="Chenine A.L."/>
            <person name="Ruprecht R.M."/>
        </authorList>
    </citation>
    <scope>NUCLEOTIDE SEQUENCE [LARGE SCALE GENOMIC DNA]</scope>
    <source>
        <strain evidence="14">103v</strain>
        <strain evidence="12">114h</strain>
    </source>
</reference>
<dbReference type="EMBL" id="NGQC01000015">
    <property type="protein sequence ID" value="OYT04997.1"/>
    <property type="molecule type" value="Genomic_DNA"/>
</dbReference>
<evidence type="ECO:0000313" key="4">
    <source>
        <dbReference type="EMBL" id="KEK13902.1"/>
    </source>
</evidence>
<reference evidence="24" key="2">
    <citation type="submission" date="2015-10" db="EMBL/GenBank/DDBJ databases">
        <authorList>
            <person name="Crossman L.C."/>
        </authorList>
    </citation>
    <scope>NUCLEOTIDE SEQUENCE [LARGE SCALE GENOMIC DNA]</scope>
    <source>
        <strain evidence="24">20-2</strain>
    </source>
</reference>
<evidence type="ECO:0000313" key="15">
    <source>
        <dbReference type="EMBL" id="PTV04318.1"/>
    </source>
</evidence>
<reference evidence="11 19" key="5">
    <citation type="submission" date="2016-09" db="EMBL/GenBank/DDBJ databases">
        <title>Lactobacillus reuteri KLR3006, genome sequencing and assembly.</title>
        <authorList>
            <person name="Lee J.-Y."/>
            <person name="Kim E.B."/>
            <person name="Choi Y.-J."/>
        </authorList>
    </citation>
    <scope>NUCLEOTIDE SEQUENCE [LARGE SCALE GENOMIC DNA]</scope>
    <source>
        <strain evidence="11 19">KLR3006</strain>
    </source>
</reference>
<name>A0A073JMB1_LIMRT</name>
<reference evidence="27 28" key="14">
    <citation type="submission" date="2019-11" db="EMBL/GenBank/DDBJ databases">
        <title>Draft genome sequence of 12 host-associated Lactobacillus reuteri rodent strains.</title>
        <authorList>
            <person name="Zhang S."/>
            <person name="Ozcam M."/>
            <person name="Van Pijkeren J.P."/>
        </authorList>
    </citation>
    <scope>NUCLEOTIDE SEQUENCE [LARGE SCALE GENOMIC DNA]</scope>
    <source>
        <strain evidence="6 28">Lr4020</strain>
        <strain evidence="5 27">N4I</strain>
    </source>
</reference>
<reference evidence="9 18" key="7">
    <citation type="submission" date="2017-03" db="EMBL/GenBank/DDBJ databases">
        <title>Antibiotic resistance of probiotic microorganisms.</title>
        <authorList>
            <person name="Sanudo A.I."/>
            <person name="Olivares M."/>
            <person name="Banuelos O."/>
        </authorList>
    </citation>
    <scope>NUCLEOTIDE SEQUENCE [LARGE SCALE GENOMIC DNA]</scope>
    <source>
        <strain evidence="9 18">CECT8605</strain>
    </source>
</reference>
<proteinExistence type="predicted"/>
<dbReference type="Proteomes" id="UP000189795">
    <property type="component" value="Unassembled WGS sequence"/>
</dbReference>
<organism evidence="4 16">
    <name type="scientific">Limosilactobacillus reuteri</name>
    <name type="common">Lactobacillus reuteri</name>
    <dbReference type="NCBI Taxonomy" id="1598"/>
    <lineage>
        <taxon>Bacteria</taxon>
        <taxon>Bacillati</taxon>
        <taxon>Bacillota</taxon>
        <taxon>Bacilli</taxon>
        <taxon>Lactobacillales</taxon>
        <taxon>Lactobacillaceae</taxon>
        <taxon>Limosilactobacillus</taxon>
    </lineage>
</organism>
<dbReference type="Proteomes" id="UP000184174">
    <property type="component" value="Unassembled WGS sequence"/>
</dbReference>
<evidence type="ECO:0000313" key="22">
    <source>
        <dbReference type="Proteomes" id="UP000216122"/>
    </source>
</evidence>
<keyword evidence="1" id="KW-1133">Transmembrane helix</keyword>
<evidence type="ECO:0000313" key="23">
    <source>
        <dbReference type="Proteomes" id="UP000216681"/>
    </source>
</evidence>
<dbReference type="Proteomes" id="UP000027731">
    <property type="component" value="Unassembled WGS sequence"/>
</dbReference>
<dbReference type="Proteomes" id="UP000244083">
    <property type="component" value="Unassembled WGS sequence"/>
</dbReference>
<reference evidence="21 22" key="10">
    <citation type="submission" date="2017-09" db="EMBL/GenBank/DDBJ databases">
        <title>Tripartite evolution among Lactobacillus johnsonii, Lactobacillus taiwanensis, Lactobacillus reuteri and their rodent host.</title>
        <authorList>
            <person name="Wang T."/>
            <person name="Knowles S."/>
            <person name="Cheng C."/>
        </authorList>
    </citation>
    <scope>NUCLEOTIDE SEQUENCE [LARGE SCALE GENOMIC DNA]</scope>
    <source>
        <strain evidence="14 22">103v</strain>
        <strain evidence="13 23">105n</strain>
        <strain evidence="12 21">114h</strain>
    </source>
</reference>
<dbReference type="EMBL" id="MIMV01000225">
    <property type="protein sequence ID" value="OTA82536.1"/>
    <property type="molecule type" value="Genomic_DNA"/>
</dbReference>
<dbReference type="Proteomes" id="UP000472879">
    <property type="component" value="Unassembled WGS sequence"/>
</dbReference>
<evidence type="ECO:0000313" key="21">
    <source>
        <dbReference type="Proteomes" id="UP000215747"/>
    </source>
</evidence>
<reference evidence="8 17" key="6">
    <citation type="submission" date="2016-10" db="EMBL/GenBank/DDBJ databases">
        <title>Genome sequence of Lactobacillus reuteri 121, a source of glucan and fructan exopolysaccharides.</title>
        <authorList>
            <person name="Gangoiti J."/>
            <person name="Lammerts Van Bueren A."/>
            <person name="Dijkhuizen L."/>
        </authorList>
    </citation>
    <scope>NUCLEOTIDE SEQUENCE [LARGE SCALE GENOMIC DNA]</scope>
    <source>
        <strain evidence="8 17">121</strain>
    </source>
</reference>
<dbReference type="Proteomes" id="UP000460207">
    <property type="component" value="Unassembled WGS sequence"/>
</dbReference>